<organism evidence="6 7">
    <name type="scientific">Kurthia gibsonii</name>
    <dbReference type="NCBI Taxonomy" id="33946"/>
    <lineage>
        <taxon>Bacteria</taxon>
        <taxon>Bacillati</taxon>
        <taxon>Bacillota</taxon>
        <taxon>Bacilli</taxon>
        <taxon>Bacillales</taxon>
        <taxon>Caryophanaceae</taxon>
        <taxon>Kurthia</taxon>
    </lineage>
</organism>
<keyword evidence="7" id="KW-1185">Reference proteome</keyword>
<gene>
    <name evidence="6" type="ORF">AAF454_00100</name>
</gene>
<name>A0ABU9LIA1_9BACL</name>
<feature type="transmembrane region" description="Helical" evidence="5">
    <location>
        <begin position="41"/>
        <end position="62"/>
    </location>
</feature>
<feature type="transmembrane region" description="Helical" evidence="5">
    <location>
        <begin position="12"/>
        <end position="29"/>
    </location>
</feature>
<keyword evidence="2 5" id="KW-0812">Transmembrane</keyword>
<dbReference type="Pfam" id="PF07457">
    <property type="entry name" value="DUF1516"/>
    <property type="match status" value="1"/>
</dbReference>
<dbReference type="RefSeq" id="WP_068455470.1">
    <property type="nucleotide sequence ID" value="NZ_BJOB01000020.1"/>
</dbReference>
<evidence type="ECO:0000256" key="1">
    <source>
        <dbReference type="ARBA" id="ARBA00022475"/>
    </source>
</evidence>
<accession>A0ABU9LIA1</accession>
<evidence type="ECO:0000256" key="5">
    <source>
        <dbReference type="HAMAP-Rule" id="MF_01536"/>
    </source>
</evidence>
<comment type="similarity">
    <text evidence="5">Belongs to the UPF0344 family.</text>
</comment>
<feature type="transmembrane region" description="Helical" evidence="5">
    <location>
        <begin position="68"/>
        <end position="89"/>
    </location>
</feature>
<evidence type="ECO:0000256" key="2">
    <source>
        <dbReference type="ARBA" id="ARBA00022692"/>
    </source>
</evidence>
<dbReference type="GeneID" id="97821473"/>
<comment type="caution">
    <text evidence="6">The sequence shown here is derived from an EMBL/GenBank/DDBJ whole genome shotgun (WGS) entry which is preliminary data.</text>
</comment>
<keyword evidence="1 5" id="KW-1003">Cell membrane</keyword>
<evidence type="ECO:0000256" key="4">
    <source>
        <dbReference type="ARBA" id="ARBA00023136"/>
    </source>
</evidence>
<proteinExistence type="inferred from homology"/>
<dbReference type="InterPro" id="IPR010899">
    <property type="entry name" value="UPF0344"/>
</dbReference>
<protein>
    <recommendedName>
        <fullName evidence="5">UPF0344 protein AAF454_00100</fullName>
    </recommendedName>
</protein>
<dbReference type="Proteomes" id="UP001398420">
    <property type="component" value="Unassembled WGS sequence"/>
</dbReference>
<evidence type="ECO:0000313" key="6">
    <source>
        <dbReference type="EMBL" id="MEL5986815.1"/>
    </source>
</evidence>
<sequence length="125" mass="13897">MLEFLGSQTHLHITTWVVALILFFVAVSMQKGSKGRKITHMILRLFYILIIATGVALFITALDYGQGMLYGFKLLFGLGVIAFMELVLVRSNKGKSTGGMWAGFIICLIVVLVLGFKLPMGFQFF</sequence>
<keyword evidence="4 5" id="KW-0472">Membrane</keyword>
<evidence type="ECO:0000256" key="3">
    <source>
        <dbReference type="ARBA" id="ARBA00022989"/>
    </source>
</evidence>
<feature type="transmembrane region" description="Helical" evidence="5">
    <location>
        <begin position="101"/>
        <end position="122"/>
    </location>
</feature>
<dbReference type="HAMAP" id="MF_01536">
    <property type="entry name" value="UPF0344"/>
    <property type="match status" value="1"/>
</dbReference>
<comment type="subcellular location">
    <subcellularLocation>
        <location evidence="5">Cell membrane</location>
        <topology evidence="5">Multi-pass membrane protein</topology>
    </subcellularLocation>
</comment>
<keyword evidence="3 5" id="KW-1133">Transmembrane helix</keyword>
<evidence type="ECO:0000313" key="7">
    <source>
        <dbReference type="Proteomes" id="UP001398420"/>
    </source>
</evidence>
<reference evidence="6 7" key="1">
    <citation type="submission" date="2024-04" db="EMBL/GenBank/DDBJ databases">
        <authorList>
            <person name="Wu Y.S."/>
            <person name="Zhang L."/>
        </authorList>
    </citation>
    <scope>NUCLEOTIDE SEQUENCE [LARGE SCALE GENOMIC DNA]</scope>
    <source>
        <strain evidence="6 7">KG-01</strain>
    </source>
</reference>
<dbReference type="EMBL" id="JBCEWA010000001">
    <property type="protein sequence ID" value="MEL5986815.1"/>
    <property type="molecule type" value="Genomic_DNA"/>
</dbReference>